<evidence type="ECO:0000313" key="4">
    <source>
        <dbReference type="Proteomes" id="UP000031526"/>
    </source>
</evidence>
<name>A0A0B5D8M3_9ACTN</name>
<protein>
    <submittedName>
        <fullName evidence="2">Uncharacterized protein</fullName>
    </submittedName>
</protein>
<feature type="transmembrane region" description="Helical" evidence="1">
    <location>
        <begin position="100"/>
        <end position="119"/>
    </location>
</feature>
<dbReference type="EMBL" id="CP009313">
    <property type="protein sequence ID" value="AJE39838.1"/>
    <property type="molecule type" value="Genomic_DNA"/>
</dbReference>
<accession>A0A0B5D8M3</accession>
<evidence type="ECO:0000313" key="3">
    <source>
        <dbReference type="EMBL" id="QEV38426.1"/>
    </source>
</evidence>
<evidence type="ECO:0000313" key="5">
    <source>
        <dbReference type="Proteomes" id="UP000325763"/>
    </source>
</evidence>
<dbReference type="EMBL" id="CP023747">
    <property type="protein sequence ID" value="QEV38426.1"/>
    <property type="molecule type" value="Genomic_DNA"/>
</dbReference>
<keyword evidence="1" id="KW-0812">Transmembrane</keyword>
<keyword evidence="1" id="KW-1133">Transmembrane helix</keyword>
<gene>
    <name evidence="3" type="ORF">CP978_07585</name>
    <name evidence="2" type="ORF">SNOD_07250</name>
</gene>
<reference evidence="2 4" key="2">
    <citation type="journal article" date="2016" name="Appl. Microbiol. Biotechnol.">
        <title>Exploiting the genome sequence of Streptomyces nodosus for enhanced antibiotic production.</title>
        <authorList>
            <person name="Sweeney P."/>
            <person name="Murphy C.D."/>
            <person name="Caffrey P."/>
        </authorList>
    </citation>
    <scope>NUCLEOTIDE SEQUENCE [LARGE SCALE GENOMIC DNA]</scope>
    <source>
        <strain evidence="2 4">ATCC 14899</strain>
    </source>
</reference>
<reference evidence="4" key="1">
    <citation type="submission" date="2014-09" db="EMBL/GenBank/DDBJ databases">
        <title>Sequence of the Streptomyces nodosus genome.</title>
        <authorList>
            <person name="Sweeney P."/>
            <person name="Stephens N."/>
            <person name="Murphy C."/>
            <person name="Caffrey P."/>
        </authorList>
    </citation>
    <scope>NUCLEOTIDE SEQUENCE [LARGE SCALE GENOMIC DNA]</scope>
    <source>
        <strain evidence="4">ATCC 14899</strain>
    </source>
</reference>
<proteinExistence type="predicted"/>
<keyword evidence="4" id="KW-1185">Reference proteome</keyword>
<sequence length="139" mass="15286">MFFRAPKPREHLSRTELFTRRLALLFLLPIGWGLFQLAGALPASGDPTCAGILEGEDGEETPGSHLRPGQTCTRYDGQHRTGSQTFEEALNLRAQHQRELLLQGAVLTGYGVIGLTVTFHHIGLPRRRADTSPQESPDG</sequence>
<reference evidence="3 5" key="3">
    <citation type="submission" date="2017-09" db="EMBL/GenBank/DDBJ databases">
        <title>Streptomyces genome completion.</title>
        <authorList>
            <person name="Lee N."/>
            <person name="Cho B.-K."/>
        </authorList>
    </citation>
    <scope>NUCLEOTIDE SEQUENCE [LARGE SCALE GENOMIC DNA]</scope>
    <source>
        <strain evidence="3 5">ATCC 14899</strain>
    </source>
</reference>
<dbReference type="RefSeq" id="WP_043438713.1">
    <property type="nucleotide sequence ID" value="NZ_CP009313.1"/>
</dbReference>
<dbReference type="KEGG" id="snq:CP978_07585"/>
<dbReference type="Proteomes" id="UP000325763">
    <property type="component" value="Chromosome"/>
</dbReference>
<evidence type="ECO:0000256" key="1">
    <source>
        <dbReference type="SAM" id="Phobius"/>
    </source>
</evidence>
<keyword evidence="1" id="KW-0472">Membrane</keyword>
<organism evidence="2 4">
    <name type="scientific">Streptomyces nodosus</name>
    <dbReference type="NCBI Taxonomy" id="40318"/>
    <lineage>
        <taxon>Bacteria</taxon>
        <taxon>Bacillati</taxon>
        <taxon>Actinomycetota</taxon>
        <taxon>Actinomycetes</taxon>
        <taxon>Kitasatosporales</taxon>
        <taxon>Streptomycetaceae</taxon>
        <taxon>Streptomyces</taxon>
    </lineage>
</organism>
<dbReference type="HOGENOM" id="CLU_1844015_0_0_11"/>
<dbReference type="Proteomes" id="UP000031526">
    <property type="component" value="Chromosome"/>
</dbReference>
<evidence type="ECO:0000313" key="2">
    <source>
        <dbReference type="EMBL" id="AJE39838.1"/>
    </source>
</evidence>
<dbReference type="AlphaFoldDB" id="A0A0B5D8M3"/>